<keyword evidence="1" id="KW-0732">Signal</keyword>
<feature type="signal peptide" evidence="1">
    <location>
        <begin position="1"/>
        <end position="29"/>
    </location>
</feature>
<keyword evidence="3" id="KW-1185">Reference proteome</keyword>
<comment type="caution">
    <text evidence="2">The sequence shown here is derived from an EMBL/GenBank/DDBJ whole genome shotgun (WGS) entry which is preliminary data.</text>
</comment>
<organism evidence="2 3">
    <name type="scientific">Nonomuraea zeae</name>
    <dbReference type="NCBI Taxonomy" id="1642303"/>
    <lineage>
        <taxon>Bacteria</taxon>
        <taxon>Bacillati</taxon>
        <taxon>Actinomycetota</taxon>
        <taxon>Actinomycetes</taxon>
        <taxon>Streptosporangiales</taxon>
        <taxon>Streptosporangiaceae</taxon>
        <taxon>Nonomuraea</taxon>
    </lineage>
</organism>
<evidence type="ECO:0000256" key="1">
    <source>
        <dbReference type="SAM" id="SignalP"/>
    </source>
</evidence>
<feature type="chain" id="PRO_5024436650" evidence="1">
    <location>
        <begin position="30"/>
        <end position="118"/>
    </location>
</feature>
<name>A0A5S4FJT8_9ACTN</name>
<accession>A0A5S4FJT8</accession>
<evidence type="ECO:0000313" key="2">
    <source>
        <dbReference type="EMBL" id="TMR09349.1"/>
    </source>
</evidence>
<dbReference type="RefSeq" id="WP_138698972.1">
    <property type="nucleotide sequence ID" value="NZ_JBHSAZ010000106.1"/>
</dbReference>
<dbReference type="InterPro" id="IPR045935">
    <property type="entry name" value="DUF6355"/>
</dbReference>
<dbReference type="OrthoDB" id="3540574at2"/>
<protein>
    <submittedName>
        <fullName evidence="2">Uncharacterized protein</fullName>
    </submittedName>
</protein>
<evidence type="ECO:0000313" key="3">
    <source>
        <dbReference type="Proteomes" id="UP000306628"/>
    </source>
</evidence>
<dbReference type="EMBL" id="VCKX01000589">
    <property type="protein sequence ID" value="TMR09349.1"/>
    <property type="molecule type" value="Genomic_DNA"/>
</dbReference>
<sequence length="118" mass="12535">MTFLETTKRFAIVAAAVASLTSMAPAAQAASTDVGAAIATNPGNEGGVGTNTAPPGVRCGAYVDFTHLWYKHCGDSYIEVEVDKIKGDNVFICIGPWEHKAIASLLFYDNAWYTGRSC</sequence>
<reference evidence="2 3" key="1">
    <citation type="submission" date="2019-05" db="EMBL/GenBank/DDBJ databases">
        <title>Draft genome sequence of Nonomuraea zeae DSM 100528.</title>
        <authorList>
            <person name="Saricaoglu S."/>
            <person name="Isik K."/>
        </authorList>
    </citation>
    <scope>NUCLEOTIDE SEQUENCE [LARGE SCALE GENOMIC DNA]</scope>
    <source>
        <strain evidence="2 3">DSM 100528</strain>
    </source>
</reference>
<dbReference type="Proteomes" id="UP000306628">
    <property type="component" value="Unassembled WGS sequence"/>
</dbReference>
<dbReference type="Pfam" id="PF19882">
    <property type="entry name" value="DUF6355"/>
    <property type="match status" value="1"/>
</dbReference>
<proteinExistence type="predicted"/>
<gene>
    <name evidence="2" type="ORF">ETD85_61520</name>
</gene>
<dbReference type="AlphaFoldDB" id="A0A5S4FJT8"/>